<feature type="signal peptide" evidence="2">
    <location>
        <begin position="1"/>
        <end position="24"/>
    </location>
</feature>
<sequence>MGTKKSNKLYAAAAALAVTASAVAPGLTADAASKVTVKSITAPKSISHYGGYTFAVKKLSLPKTVKVLLSNKKYENRSVKWGKVSYDKKYIGKYQTISGTVSGTTKKASIKVKLNNYPVDVVEPKLAPVAVGEKLNLPSTIDVKYKDGKVIARSAKSFNLTAEKTDKAGMMKLSYNYMGKNSSIKGSIAYEVKVAEITNVMNEIKDDMLSVSADVKYPAKDAKVEVLVYAFKDMTKEPIKVAAELKDGKLTAKSGELPAGTHAFAVKVGEVVSPAKDFVVEAPMVKEVKAINAKQLQVTFNKAIDKATVVDEDGTLKSGVLTVATVSGESAIINTSSLSSLSEDGKTLTVSTDSGFFGGKYVATLSADAVKTKKGEFVAAYSSSVLSFEDTTAPEVKNVERIDSSKVRVYFSEPLSSQGNWTFKLSNGTTVSVTPDVSNILKGYVDLTIDSSVETGSEITATILGAKDVAGNLINPNPSTVKFTKGAKDGVKPVVSSINALGLNKFEVKFSEEVKNVDVTDFSVNGTALTASTGSVAQDSSDKSKYVVTLNTALVPQANQTSVLANVAIAAGGIVDNTGEEFVAITKVVEFKADTVKPTLVSQEVKKEDGKEYLYLKFSEKVTKAANALDALSTKQVKDFVTTTNTADLDGASDDKLVAVGSEGKEFKVALSDVTFNSAALVQGAEYSVTLTGFSDESTNALEGTVVKFTRGSDSDTAKPEIVTAQEVSNNDTIQIQFDRALDGASAVNKANYSIDGLTIDTVTLLPGNIVELKLVSGTNTLSGYRSLNVSNVKSKDGVTMAPTSKNIDLDENVKPELKSATIISNNQIKVVFSEAVDSSLVSKADLDVFVGSVQEDETDPDFAVAPVGPAGANTEFIITLGDALTATEYAQTITVKVVEDANVNSIITDAEGNKVKVGTVVVSK</sequence>
<dbReference type="Gene3D" id="2.60.40.1220">
    <property type="match status" value="5"/>
</dbReference>
<dbReference type="InterPro" id="IPR014755">
    <property type="entry name" value="Cu-Rt/internalin_Ig-like"/>
</dbReference>
<proteinExistence type="predicted"/>
<comment type="caution">
    <text evidence="4">The sequence shown here is derived from an EMBL/GenBank/DDBJ whole genome shotgun (WGS) entry which is preliminary data.</text>
</comment>
<keyword evidence="1 2" id="KW-0732">Signal</keyword>
<evidence type="ECO:0000259" key="3">
    <source>
        <dbReference type="Pfam" id="PF07532"/>
    </source>
</evidence>
<feature type="domain" description="Bacterial Ig-like" evidence="3">
    <location>
        <begin position="58"/>
        <end position="103"/>
    </location>
</feature>
<dbReference type="EMBL" id="LDQV01000008">
    <property type="protein sequence ID" value="KTR28262.1"/>
    <property type="molecule type" value="Genomic_DNA"/>
</dbReference>
<reference evidence="4 5" key="1">
    <citation type="journal article" date="2016" name="Front. Microbiol.">
        <title>Genomic Resource of Rice Seed Associated Bacteria.</title>
        <authorList>
            <person name="Midha S."/>
            <person name="Bansal K."/>
            <person name="Sharma S."/>
            <person name="Kumar N."/>
            <person name="Patil P.P."/>
            <person name="Chaudhry V."/>
            <person name="Patil P.B."/>
        </authorList>
    </citation>
    <scope>NUCLEOTIDE SEQUENCE [LARGE SCALE GENOMIC DNA]</scope>
    <source>
        <strain evidence="4 5">RSA11</strain>
    </source>
</reference>
<dbReference type="RefSeq" id="WP_058712967.1">
    <property type="nucleotide sequence ID" value="NZ_LDQV01000008.1"/>
</dbReference>
<evidence type="ECO:0000313" key="5">
    <source>
        <dbReference type="Proteomes" id="UP000072605"/>
    </source>
</evidence>
<organism evidence="4 5">
    <name type="scientific">Exiguobacterium indicum</name>
    <dbReference type="NCBI Taxonomy" id="296995"/>
    <lineage>
        <taxon>Bacteria</taxon>
        <taxon>Bacillati</taxon>
        <taxon>Bacillota</taxon>
        <taxon>Bacilli</taxon>
        <taxon>Bacillales</taxon>
        <taxon>Bacillales Family XII. Incertae Sedis</taxon>
        <taxon>Exiguobacterium</taxon>
    </lineage>
</organism>
<dbReference type="InterPro" id="IPR011081">
    <property type="entry name" value="Big_4"/>
</dbReference>
<accession>A0AAW3MFY5</accession>
<dbReference type="AlphaFoldDB" id="A0AAW3MFY5"/>
<dbReference type="Pfam" id="PF07532">
    <property type="entry name" value="Big_4"/>
    <property type="match status" value="1"/>
</dbReference>
<evidence type="ECO:0000256" key="1">
    <source>
        <dbReference type="ARBA" id="ARBA00022729"/>
    </source>
</evidence>
<name>A0AAW3MFY5_9BACL</name>
<evidence type="ECO:0000313" key="4">
    <source>
        <dbReference type="EMBL" id="KTR28262.1"/>
    </source>
</evidence>
<evidence type="ECO:0000256" key="2">
    <source>
        <dbReference type="SAM" id="SignalP"/>
    </source>
</evidence>
<feature type="chain" id="PRO_5043946604" description="Bacterial Ig-like domain-containing protein" evidence="2">
    <location>
        <begin position="25"/>
        <end position="925"/>
    </location>
</feature>
<dbReference type="Proteomes" id="UP000072605">
    <property type="component" value="Unassembled WGS sequence"/>
</dbReference>
<protein>
    <recommendedName>
        <fullName evidence="3">Bacterial Ig-like domain-containing protein</fullName>
    </recommendedName>
</protein>
<gene>
    <name evidence="4" type="ORF">RSA11_02260</name>
</gene>